<feature type="region of interest" description="Disordered" evidence="1">
    <location>
        <begin position="430"/>
        <end position="450"/>
    </location>
</feature>
<organism evidence="3 4">
    <name type="scientific">Scophthalmus maximus</name>
    <name type="common">Turbot</name>
    <name type="synonym">Psetta maxima</name>
    <dbReference type="NCBI Taxonomy" id="52904"/>
    <lineage>
        <taxon>Eukaryota</taxon>
        <taxon>Metazoa</taxon>
        <taxon>Chordata</taxon>
        <taxon>Craniata</taxon>
        <taxon>Vertebrata</taxon>
        <taxon>Euteleostomi</taxon>
        <taxon>Actinopterygii</taxon>
        <taxon>Neopterygii</taxon>
        <taxon>Teleostei</taxon>
        <taxon>Neoteleostei</taxon>
        <taxon>Acanthomorphata</taxon>
        <taxon>Carangaria</taxon>
        <taxon>Pleuronectiformes</taxon>
        <taxon>Pleuronectoidei</taxon>
        <taxon>Scophthalmidae</taxon>
        <taxon>Scophthalmus</taxon>
    </lineage>
</organism>
<feature type="compositionally biased region" description="Polar residues" evidence="1">
    <location>
        <begin position="549"/>
        <end position="569"/>
    </location>
</feature>
<feature type="region of interest" description="Disordered" evidence="1">
    <location>
        <begin position="193"/>
        <end position="215"/>
    </location>
</feature>
<dbReference type="InterPro" id="IPR012966">
    <property type="entry name" value="AHD"/>
</dbReference>
<feature type="region of interest" description="Disordered" evidence="1">
    <location>
        <begin position="686"/>
        <end position="705"/>
    </location>
</feature>
<feature type="region of interest" description="Disordered" evidence="1">
    <location>
        <begin position="547"/>
        <end position="657"/>
    </location>
</feature>
<feature type="compositionally biased region" description="Basic and acidic residues" evidence="1">
    <location>
        <begin position="394"/>
        <end position="406"/>
    </location>
</feature>
<dbReference type="PANTHER" id="PTHR21538:SF26">
    <property type="entry name" value="ANILLIN ISOFORM X1"/>
    <property type="match status" value="1"/>
</dbReference>
<accession>A0A6A4T346</accession>
<feature type="region of interest" description="Disordered" evidence="1">
    <location>
        <begin position="130"/>
        <end position="149"/>
    </location>
</feature>
<feature type="compositionally biased region" description="Low complexity" evidence="1">
    <location>
        <begin position="691"/>
        <end position="700"/>
    </location>
</feature>
<feature type="compositionally biased region" description="Basic and acidic residues" evidence="1">
    <location>
        <begin position="739"/>
        <end position="750"/>
    </location>
</feature>
<feature type="compositionally biased region" description="Polar residues" evidence="1">
    <location>
        <begin position="193"/>
        <end position="207"/>
    </location>
</feature>
<feature type="compositionally biased region" description="Basic and acidic residues" evidence="1">
    <location>
        <begin position="433"/>
        <end position="448"/>
    </location>
</feature>
<feature type="compositionally biased region" description="Basic and acidic residues" evidence="1">
    <location>
        <begin position="622"/>
        <end position="653"/>
    </location>
</feature>
<evidence type="ECO:0000259" key="2">
    <source>
        <dbReference type="Pfam" id="PF08174"/>
    </source>
</evidence>
<feature type="compositionally biased region" description="Polar residues" evidence="1">
    <location>
        <begin position="47"/>
        <end position="58"/>
    </location>
</feature>
<proteinExistence type="predicted"/>
<comment type="caution">
    <text evidence="3">The sequence shown here is derived from an EMBL/GenBank/DDBJ whole genome shotgun (WGS) entry which is preliminary data.</text>
</comment>
<dbReference type="Proteomes" id="UP000438429">
    <property type="component" value="Unassembled WGS sequence"/>
</dbReference>
<dbReference type="EMBL" id="VEVO01000006">
    <property type="protein sequence ID" value="KAF0040503.1"/>
    <property type="molecule type" value="Genomic_DNA"/>
</dbReference>
<reference evidence="3 4" key="1">
    <citation type="submission" date="2019-06" db="EMBL/GenBank/DDBJ databases">
        <title>Draft genomes of female and male turbot (Scophthalmus maximus).</title>
        <authorList>
            <person name="Xu H."/>
            <person name="Xu X.-W."/>
            <person name="Shao C."/>
            <person name="Chen S."/>
        </authorList>
    </citation>
    <scope>NUCLEOTIDE SEQUENCE [LARGE SCALE GENOMIC DNA]</scope>
    <source>
        <strain evidence="3">Ysfricsl-2016a</strain>
        <tissue evidence="3">Blood</tissue>
    </source>
</reference>
<dbReference type="AlphaFoldDB" id="A0A6A4T346"/>
<sequence>MEAGEENSGNANLKRQRAPLSDSDENVLSPSGMNDGQKRRRLEAAGQENQSPIPSSSGRLAELGMKPDTPMVPSVWSRVQQLTQIREGEGEFSQRMERFKMPVFQAGPTLSPASLCPRTHSNLVSGIHQKLQGTTTPSSKQASRMRQEREQELNLLHFQPISENAWLKRSSSDPSLAQVDGDVEMRDGSFTEVLTSSADNPPVNTTGERAGCDSEAPAATVELKCSIEGQLHMEGKENTHQSKEFIKESDRKALVGNEEERLGDEEPETVLELSFSEDQSFSKTSFNDEQRVSDDELMLIETTGPHESNKKENDEVSIVREQSRAEIFSFEDETMDDESSYNDEEIEPSTDEECRLWKYPQYKACKKEQSVMSEQLQEDLCAEEEEADLQSFGEEEKGFGSVAGHRDPSDIQEFECCLGDVSAEIAGSSELQEYEKSRPEEDSHKASPFEDVTLIAKRTDYIELQRKTENVAQPKAEAYDEPVDIAINNSALSLTEVQVSGCILTEDMEQEALDERQGVINRPPDDTHKAEGGESLKKVAFVLEPELINDSSQSDARTSLGSRAVTSMSDAELSSHDETDTTEIIDRMFEEVLQYAGRMEEERGDDEGAEDRDSGIGASTGDQHRMDTESEKLKGEKEEKAKEECDESKKLESNGDELLTFPPCGILSPLSKSVEAVVTPLRLAASQQSNPPSLLLTPEDTPTPPVESAPLYSIDAYRTQVQSKLPSIQRITPGAQRPAPEKSHPQRSVNTKERITALNEEAGKLQNVINQTLQALSCCTDEEHGRGSLEEAEAEKLLLVSCEKRSALLAEVSRLREERNSELGEVAGEDGEYVSQQPCRGTISITNIQLPLKVEFVCSSHSRTGRPSHYFFILIRYGPCNIIATPLATATDAQNGDTISFPTSVTLKDIRSSFEIDVEVYSLVEAFFPMPCSPEHSPSERQVKRQRNLIHIYDVMRADGMLRYLCISEFVEVAGAADTDSSVP</sequence>
<evidence type="ECO:0000313" key="4">
    <source>
        <dbReference type="Proteomes" id="UP000438429"/>
    </source>
</evidence>
<feature type="compositionally biased region" description="Basic and acidic residues" evidence="1">
    <location>
        <begin position="573"/>
        <end position="590"/>
    </location>
</feature>
<feature type="region of interest" description="Disordered" evidence="1">
    <location>
        <begin position="302"/>
        <end position="352"/>
    </location>
</feature>
<feature type="compositionally biased region" description="Basic and acidic residues" evidence="1">
    <location>
        <begin position="307"/>
        <end position="324"/>
    </location>
</feature>
<evidence type="ECO:0000256" key="1">
    <source>
        <dbReference type="SAM" id="MobiDB-lite"/>
    </source>
</evidence>
<name>A0A6A4T346_SCOMX</name>
<dbReference type="GO" id="GO:0000281">
    <property type="term" value="P:mitotic cytokinesis"/>
    <property type="evidence" value="ECO:0007669"/>
    <property type="project" value="TreeGrafter"/>
</dbReference>
<feature type="compositionally biased region" description="Acidic residues" evidence="1">
    <location>
        <begin position="329"/>
        <end position="351"/>
    </location>
</feature>
<dbReference type="GO" id="GO:0031106">
    <property type="term" value="P:septin ring organization"/>
    <property type="evidence" value="ECO:0007669"/>
    <property type="project" value="TreeGrafter"/>
</dbReference>
<dbReference type="GO" id="GO:0005826">
    <property type="term" value="C:actomyosin contractile ring"/>
    <property type="evidence" value="ECO:0007669"/>
    <property type="project" value="TreeGrafter"/>
</dbReference>
<protein>
    <recommendedName>
        <fullName evidence="2">Anillin homology domain-containing protein</fullName>
    </recommendedName>
</protein>
<evidence type="ECO:0000313" key="3">
    <source>
        <dbReference type="EMBL" id="KAF0040503.1"/>
    </source>
</evidence>
<dbReference type="Pfam" id="PF08174">
    <property type="entry name" value="Anillin"/>
    <property type="match status" value="1"/>
</dbReference>
<dbReference type="PANTHER" id="PTHR21538">
    <property type="entry name" value="ANILLIN/RHOTEKIN RTKN"/>
    <property type="match status" value="1"/>
</dbReference>
<feature type="region of interest" description="Disordered" evidence="1">
    <location>
        <begin position="1"/>
        <end position="72"/>
    </location>
</feature>
<feature type="compositionally biased region" description="Polar residues" evidence="1">
    <location>
        <begin position="131"/>
        <end position="144"/>
    </location>
</feature>
<feature type="region of interest" description="Disordered" evidence="1">
    <location>
        <begin position="382"/>
        <end position="406"/>
    </location>
</feature>
<feature type="domain" description="Anillin homology" evidence="2">
    <location>
        <begin position="839"/>
        <end position="938"/>
    </location>
</feature>
<dbReference type="InterPro" id="IPR051364">
    <property type="entry name" value="Cytokinesis/Rho-signaling"/>
</dbReference>
<gene>
    <name evidence="3" type="ORF">F2P81_006401</name>
</gene>
<feature type="region of interest" description="Disordered" evidence="1">
    <location>
        <begin position="727"/>
        <end position="750"/>
    </location>
</feature>
<dbReference type="GO" id="GO:0000915">
    <property type="term" value="P:actomyosin contractile ring assembly"/>
    <property type="evidence" value="ECO:0007669"/>
    <property type="project" value="TreeGrafter"/>
</dbReference>